<evidence type="ECO:0000256" key="1">
    <source>
        <dbReference type="SAM" id="MobiDB-lite"/>
    </source>
</evidence>
<dbReference type="Pfam" id="PF12572">
    <property type="entry name" value="DUF3752"/>
    <property type="match status" value="1"/>
</dbReference>
<feature type="domain" description="DUF3752" evidence="2">
    <location>
        <begin position="197"/>
        <end position="353"/>
    </location>
</feature>
<feature type="compositionally biased region" description="Basic and acidic residues" evidence="1">
    <location>
        <begin position="300"/>
        <end position="310"/>
    </location>
</feature>
<protein>
    <recommendedName>
        <fullName evidence="2">DUF3752 domain-containing protein</fullName>
    </recommendedName>
</protein>
<dbReference type="PANTHER" id="PTHR46370:SF1">
    <property type="entry name" value="GPALPP MOTIFS-CONTAINING PROTEIN 1"/>
    <property type="match status" value="1"/>
</dbReference>
<feature type="region of interest" description="Disordered" evidence="1">
    <location>
        <begin position="1"/>
        <end position="193"/>
    </location>
</feature>
<sequence length="361" mass="39738">MIGPDIPSHLPASSSARSTTSERDSEDSESHGPSAIGPAIPTHLLAGPSARSDGETEEYGPVSVGPMIPPGAAFRSQPLKPQHPPQDESEEEDDYVPALPPDMLASRGAGPTSGAKTTENKRVVGPALPPHLAGRKTFYDEDEDDDDYGPAPLPSGFASKEKSGVEEFLEREERRKKQLEEASKPKALQREEWMLVPPSQSDLLGSIDPIRVKRPRKFAATAQTPRDADASLWTETPAERQQRIADEVAGKRRRATDASGSNLDPEEERELRKKRRYEEEVRRGVEEHTRKVRGGTLLDQHARTTVSKDKDEEEGPPVIWDHSRDMALSGRLMDDRSRDKFVKEARGLGDRFGSGKSGGFL</sequence>
<dbReference type="InterPro" id="IPR022226">
    <property type="entry name" value="DUF3752"/>
</dbReference>
<evidence type="ECO:0000313" key="3">
    <source>
        <dbReference type="EMBL" id="TFY60981.1"/>
    </source>
</evidence>
<feature type="compositionally biased region" description="Basic and acidic residues" evidence="1">
    <location>
        <begin position="237"/>
        <end position="250"/>
    </location>
</feature>
<proteinExistence type="predicted"/>
<organism evidence="3 4">
    <name type="scientific">Rhodofomes roseus</name>
    <dbReference type="NCBI Taxonomy" id="34475"/>
    <lineage>
        <taxon>Eukaryota</taxon>
        <taxon>Fungi</taxon>
        <taxon>Dikarya</taxon>
        <taxon>Basidiomycota</taxon>
        <taxon>Agaricomycotina</taxon>
        <taxon>Agaricomycetes</taxon>
        <taxon>Polyporales</taxon>
        <taxon>Rhodofomes</taxon>
    </lineage>
</organism>
<dbReference type="AlphaFoldDB" id="A0A4Y9YHP7"/>
<reference evidence="3 4" key="1">
    <citation type="submission" date="2019-01" db="EMBL/GenBank/DDBJ databases">
        <title>Genome sequencing of the rare red list fungi Fomitopsis rosea.</title>
        <authorList>
            <person name="Buettner E."/>
            <person name="Kellner H."/>
        </authorList>
    </citation>
    <scope>NUCLEOTIDE SEQUENCE [LARGE SCALE GENOMIC DNA]</scope>
    <source>
        <strain evidence="3 4">DSM 105464</strain>
    </source>
</reference>
<comment type="caution">
    <text evidence="3">The sequence shown here is derived from an EMBL/GenBank/DDBJ whole genome shotgun (WGS) entry which is preliminary data.</text>
</comment>
<feature type="region of interest" description="Disordered" evidence="1">
    <location>
        <begin position="216"/>
        <end position="322"/>
    </location>
</feature>
<gene>
    <name evidence="3" type="ORF">EVJ58_g4804</name>
</gene>
<feature type="compositionally biased region" description="Basic and acidic residues" evidence="1">
    <location>
        <begin position="276"/>
        <end position="289"/>
    </location>
</feature>
<dbReference type="InterPro" id="IPR046331">
    <property type="entry name" value="GPAM1-like"/>
</dbReference>
<dbReference type="Proteomes" id="UP000298390">
    <property type="component" value="Unassembled WGS sequence"/>
</dbReference>
<name>A0A4Y9YHP7_9APHY</name>
<evidence type="ECO:0000313" key="4">
    <source>
        <dbReference type="Proteomes" id="UP000298390"/>
    </source>
</evidence>
<evidence type="ECO:0000259" key="2">
    <source>
        <dbReference type="Pfam" id="PF12572"/>
    </source>
</evidence>
<dbReference type="PANTHER" id="PTHR46370">
    <property type="entry name" value="GPALPP MOTIFS-CONTAINING PROTEIN 1"/>
    <property type="match status" value="1"/>
</dbReference>
<feature type="compositionally biased region" description="Basic and acidic residues" evidence="1">
    <location>
        <begin position="171"/>
        <end position="193"/>
    </location>
</feature>
<dbReference type="EMBL" id="SEKV01000228">
    <property type="protein sequence ID" value="TFY60981.1"/>
    <property type="molecule type" value="Genomic_DNA"/>
</dbReference>
<accession>A0A4Y9YHP7</accession>